<dbReference type="EMBL" id="BMOM01000001">
    <property type="protein sequence ID" value="GGL95873.1"/>
    <property type="molecule type" value="Genomic_DNA"/>
</dbReference>
<name>A0ABQ2GGV1_9DEIO</name>
<sequence>MRTVTVGTRGSTLALAQTHWVVARLKEEWPETDFRIQTISTKGDRNRDRLITMARQGDKGFWIKEIEDALLSKRIDIAVHSLKDLPTAQPPELEIASIPKRVDARDVLIGKEGRKSLAELPQGARVGTSSIRRKAFLKAYRPDLQVVDLRGNIDTRLAALAGDEYDAIILAAAGLIRTEMRHRIDEFIEPDLMLPAPGQGALALETRAEDDLSVEVVYAIHDHTTDDRITAEREFLAGLGAGCMAPVGAHATVKGGILTLEGWVAALDGEQVIRGTTSGEVSECADLGAELAADMLDQGAQALVDAAHVEIAG</sequence>
<proteinExistence type="inferred from homology"/>
<comment type="caution">
    <text evidence="9">The sequence shown here is derived from an EMBL/GenBank/DDBJ whole genome shotgun (WGS) entry which is preliminary data.</text>
</comment>
<evidence type="ECO:0000256" key="1">
    <source>
        <dbReference type="ARBA" id="ARBA00002869"/>
    </source>
</evidence>
<evidence type="ECO:0000256" key="5">
    <source>
        <dbReference type="ARBA" id="ARBA00048169"/>
    </source>
</evidence>
<keyword evidence="10" id="KW-1185">Reference proteome</keyword>
<dbReference type="EC" id="2.5.1.61" evidence="6"/>
<dbReference type="Pfam" id="PF01379">
    <property type="entry name" value="Porphobil_deam"/>
    <property type="match status" value="1"/>
</dbReference>
<dbReference type="PIRSF" id="PIRSF001438">
    <property type="entry name" value="4pyrrol_synth_OHMeBilane_synth"/>
    <property type="match status" value="1"/>
</dbReference>
<dbReference type="InterPro" id="IPR000860">
    <property type="entry name" value="HemC"/>
</dbReference>
<protein>
    <recommendedName>
        <fullName evidence="6">Porphobilinogen deaminase</fullName>
        <shortName evidence="6">PBG</shortName>
        <ecNumber evidence="6">2.5.1.61</ecNumber>
    </recommendedName>
    <alternativeName>
        <fullName evidence="6">Hydroxymethylbilane synthase</fullName>
        <shortName evidence="6">HMBS</shortName>
    </alternativeName>
    <alternativeName>
        <fullName evidence="6">Pre-uroporphyrinogen synthase</fullName>
    </alternativeName>
</protein>
<evidence type="ECO:0000256" key="6">
    <source>
        <dbReference type="HAMAP-Rule" id="MF_00260"/>
    </source>
</evidence>
<feature type="domain" description="Porphobilinogen deaminase C-terminal" evidence="8">
    <location>
        <begin position="228"/>
        <end position="296"/>
    </location>
</feature>
<dbReference type="RefSeq" id="WP_188900098.1">
    <property type="nucleotide sequence ID" value="NZ_BMOM01000001.1"/>
</dbReference>
<accession>A0ABQ2GGV1</accession>
<dbReference type="PANTHER" id="PTHR11557:SF0">
    <property type="entry name" value="PORPHOBILINOGEN DEAMINASE"/>
    <property type="match status" value="1"/>
</dbReference>
<keyword evidence="4 6" id="KW-0627">Porphyrin biosynthesis</keyword>
<evidence type="ECO:0000256" key="2">
    <source>
        <dbReference type="ARBA" id="ARBA00005638"/>
    </source>
</evidence>
<comment type="cofactor">
    <cofactor evidence="6">
        <name>dipyrromethane</name>
        <dbReference type="ChEBI" id="CHEBI:60342"/>
    </cofactor>
    <text evidence="6">Binds 1 dipyrromethane group covalently.</text>
</comment>
<keyword evidence="3 6" id="KW-0808">Transferase</keyword>
<dbReference type="InterPro" id="IPR022417">
    <property type="entry name" value="Porphobilin_deaminase_N"/>
</dbReference>
<dbReference type="CDD" id="cd13646">
    <property type="entry name" value="PBP2_EcHMBS_like"/>
    <property type="match status" value="1"/>
</dbReference>
<dbReference type="PROSITE" id="PS00533">
    <property type="entry name" value="PORPHOBILINOGEN_DEAM"/>
    <property type="match status" value="1"/>
</dbReference>
<dbReference type="Pfam" id="PF03900">
    <property type="entry name" value="Porphobil_deamC"/>
    <property type="match status" value="1"/>
</dbReference>
<evidence type="ECO:0000313" key="10">
    <source>
        <dbReference type="Proteomes" id="UP000661918"/>
    </source>
</evidence>
<organism evidence="9 10">
    <name type="scientific">Deinococcus aerophilus</name>
    <dbReference type="NCBI Taxonomy" id="522488"/>
    <lineage>
        <taxon>Bacteria</taxon>
        <taxon>Thermotogati</taxon>
        <taxon>Deinococcota</taxon>
        <taxon>Deinococci</taxon>
        <taxon>Deinococcales</taxon>
        <taxon>Deinococcaceae</taxon>
        <taxon>Deinococcus</taxon>
    </lineage>
</organism>
<dbReference type="HAMAP" id="MF_00260">
    <property type="entry name" value="Porphobil_deam"/>
    <property type="match status" value="1"/>
</dbReference>
<dbReference type="InterPro" id="IPR022418">
    <property type="entry name" value="Porphobilinogen_deaminase_C"/>
</dbReference>
<gene>
    <name evidence="6 9" type="primary">hemC</name>
    <name evidence="9" type="ORF">GCM10010841_00290</name>
</gene>
<dbReference type="PRINTS" id="PR00151">
    <property type="entry name" value="PORPHBDMNASE"/>
</dbReference>
<feature type="domain" description="Porphobilinogen deaminase N-terminal" evidence="7">
    <location>
        <begin position="4"/>
        <end position="211"/>
    </location>
</feature>
<dbReference type="PANTHER" id="PTHR11557">
    <property type="entry name" value="PORPHOBILINOGEN DEAMINASE"/>
    <property type="match status" value="1"/>
</dbReference>
<dbReference type="SUPFAM" id="SSF53850">
    <property type="entry name" value="Periplasmic binding protein-like II"/>
    <property type="match status" value="1"/>
</dbReference>
<dbReference type="InterPro" id="IPR022419">
    <property type="entry name" value="Porphobilin_deaminase_cofac_BS"/>
</dbReference>
<evidence type="ECO:0000259" key="8">
    <source>
        <dbReference type="Pfam" id="PF03900"/>
    </source>
</evidence>
<evidence type="ECO:0000256" key="4">
    <source>
        <dbReference type="ARBA" id="ARBA00023244"/>
    </source>
</evidence>
<dbReference type="NCBIfam" id="TIGR00212">
    <property type="entry name" value="hemC"/>
    <property type="match status" value="1"/>
</dbReference>
<comment type="miscellaneous">
    <text evidence="6">The porphobilinogen subunits are added to the dipyrromethane group.</text>
</comment>
<feature type="modified residue" description="S-(dipyrrolylmethanemethyl)cysteine" evidence="6">
    <location>
        <position position="243"/>
    </location>
</feature>
<comment type="function">
    <text evidence="1 6">Tetrapolymerization of the monopyrrole PBG into the hydroxymethylbilane pre-uroporphyrinogen in several discrete steps.</text>
</comment>
<dbReference type="Proteomes" id="UP000661918">
    <property type="component" value="Unassembled WGS sequence"/>
</dbReference>
<comment type="subunit">
    <text evidence="6">Monomer.</text>
</comment>
<dbReference type="Gene3D" id="3.30.160.40">
    <property type="entry name" value="Porphobilinogen deaminase, C-terminal domain"/>
    <property type="match status" value="1"/>
</dbReference>
<dbReference type="Gene3D" id="3.40.190.10">
    <property type="entry name" value="Periplasmic binding protein-like II"/>
    <property type="match status" value="2"/>
</dbReference>
<dbReference type="SUPFAM" id="SSF54782">
    <property type="entry name" value="Porphobilinogen deaminase (hydroxymethylbilane synthase), C-terminal domain"/>
    <property type="match status" value="1"/>
</dbReference>
<dbReference type="InterPro" id="IPR036803">
    <property type="entry name" value="Porphobilinogen_deaminase_C_sf"/>
</dbReference>
<comment type="similarity">
    <text evidence="2 6">Belongs to the HMBS family.</text>
</comment>
<evidence type="ECO:0000313" key="9">
    <source>
        <dbReference type="EMBL" id="GGL95873.1"/>
    </source>
</evidence>
<evidence type="ECO:0000256" key="3">
    <source>
        <dbReference type="ARBA" id="ARBA00022679"/>
    </source>
</evidence>
<evidence type="ECO:0000259" key="7">
    <source>
        <dbReference type="Pfam" id="PF01379"/>
    </source>
</evidence>
<comment type="catalytic activity">
    <reaction evidence="5 6">
        <text>4 porphobilinogen + H2O = hydroxymethylbilane + 4 NH4(+)</text>
        <dbReference type="Rhea" id="RHEA:13185"/>
        <dbReference type="ChEBI" id="CHEBI:15377"/>
        <dbReference type="ChEBI" id="CHEBI:28938"/>
        <dbReference type="ChEBI" id="CHEBI:57845"/>
        <dbReference type="ChEBI" id="CHEBI:58126"/>
        <dbReference type="EC" id="2.5.1.61"/>
    </reaction>
</comment>
<reference evidence="10" key="1">
    <citation type="journal article" date="2019" name="Int. J. Syst. Evol. Microbiol.">
        <title>The Global Catalogue of Microorganisms (GCM) 10K type strain sequencing project: providing services to taxonomists for standard genome sequencing and annotation.</title>
        <authorList>
            <consortium name="The Broad Institute Genomics Platform"/>
            <consortium name="The Broad Institute Genome Sequencing Center for Infectious Disease"/>
            <person name="Wu L."/>
            <person name="Ma J."/>
        </authorList>
    </citation>
    <scope>NUCLEOTIDE SEQUENCE [LARGE SCALE GENOMIC DNA]</scope>
    <source>
        <strain evidence="10">JCM 15443</strain>
    </source>
</reference>